<dbReference type="Pfam" id="PF00364">
    <property type="entry name" value="Biotin_lipoyl"/>
    <property type="match status" value="1"/>
</dbReference>
<gene>
    <name evidence="2" type="ORF">S1001342_01885</name>
</gene>
<evidence type="ECO:0000313" key="3">
    <source>
        <dbReference type="Proteomes" id="UP000196205"/>
    </source>
</evidence>
<reference evidence="2 3" key="1">
    <citation type="submission" date="2017-05" db="EMBL/GenBank/DDBJ databases">
        <title>Genome sequence of Acetobacter pasteurianus subsp. pasteurianus strain SRCM101342.</title>
        <authorList>
            <person name="Cho S.H."/>
        </authorList>
    </citation>
    <scope>NUCLEOTIDE SEQUENCE [LARGE SCALE GENOMIC DNA]</scope>
    <source>
        <strain evidence="2 3">SRCM101342</strain>
    </source>
</reference>
<dbReference type="SUPFAM" id="SSF51230">
    <property type="entry name" value="Single hybrid motif"/>
    <property type="match status" value="1"/>
</dbReference>
<evidence type="ECO:0000313" key="2">
    <source>
        <dbReference type="EMBL" id="ARW48202.1"/>
    </source>
</evidence>
<dbReference type="InterPro" id="IPR000089">
    <property type="entry name" value="Biotin_lipoyl"/>
</dbReference>
<proteinExistence type="predicted"/>
<sequence length="154" mass="16146">MTKPLSLPTFESLPNSDEVVQISQWLHAAGLSSLELSNAQGTHFRICVETAETPTDGSEQHNALEPSSLNIQAETDVTVTAPYFGHLLLHNPATKEALAPVGSSVCTGAIVAILEIEDVTIPVTASSNGIVADVLAKEGELIGYGQPILTLQSS</sequence>
<dbReference type="AlphaFoldDB" id="A0A1Y0Y1B8"/>
<dbReference type="Proteomes" id="UP000196205">
    <property type="component" value="Chromosome"/>
</dbReference>
<organism evidence="2 3">
    <name type="scientific">Acetobacter pasteurianus subsp. pasteurianus</name>
    <dbReference type="NCBI Taxonomy" id="481145"/>
    <lineage>
        <taxon>Bacteria</taxon>
        <taxon>Pseudomonadati</taxon>
        <taxon>Pseudomonadota</taxon>
        <taxon>Alphaproteobacteria</taxon>
        <taxon>Acetobacterales</taxon>
        <taxon>Acetobacteraceae</taxon>
        <taxon>Acetobacter</taxon>
    </lineage>
</organism>
<dbReference type="InterPro" id="IPR011053">
    <property type="entry name" value="Single_hybrid_motif"/>
</dbReference>
<accession>A0A1Y0Y1B8</accession>
<protein>
    <recommendedName>
        <fullName evidence="1">Lipoyl-binding domain-containing protein</fullName>
    </recommendedName>
</protein>
<evidence type="ECO:0000259" key="1">
    <source>
        <dbReference type="Pfam" id="PF00364"/>
    </source>
</evidence>
<feature type="domain" description="Lipoyl-binding" evidence="1">
    <location>
        <begin position="78"/>
        <end position="151"/>
    </location>
</feature>
<dbReference type="Gene3D" id="2.40.50.100">
    <property type="match status" value="1"/>
</dbReference>
<dbReference type="EMBL" id="CP021509">
    <property type="protein sequence ID" value="ARW48202.1"/>
    <property type="molecule type" value="Genomic_DNA"/>
</dbReference>
<name>A0A1Y0Y1B8_ACEPA</name>